<dbReference type="InterPro" id="IPR014710">
    <property type="entry name" value="RmlC-like_jellyroll"/>
</dbReference>
<dbReference type="Gene3D" id="2.60.120.10">
    <property type="entry name" value="Jelly Rolls"/>
    <property type="match status" value="1"/>
</dbReference>
<sequence>MNLDIIFPDITSTLQITGCHFGVKPAKWNYPKHHHHLYELLYCQDGEAEQIINGNSIRMQTGDWLFMKAGVRHQTDNRSENHFSFFNMHFDLDNHEMRMRLSTLEYALYPKVLADSTKLPLYIQEIEQIMHNCMLHQTHNTSVTERRLSLTYEDKLALQSFILLIIREIILLQKPEAEESALFRPGTTMHEADTAHAIEEQLQLSALSEVSISQIASELNLSRSQCTKIFNKIYGISPRQYVTQLKLTRAKHLLVSTNWTIEEISIALGFNSASHFSRQFRQGTGVSPAQFRPKHRMGKAES</sequence>
<protein>
    <submittedName>
        <fullName evidence="5">AraC family transcriptional regulator</fullName>
    </submittedName>
</protein>
<proteinExistence type="predicted"/>
<evidence type="ECO:0000313" key="6">
    <source>
        <dbReference type="Proteomes" id="UP001596047"/>
    </source>
</evidence>
<comment type="caution">
    <text evidence="5">The sequence shown here is derived from an EMBL/GenBank/DDBJ whole genome shotgun (WGS) entry which is preliminary data.</text>
</comment>
<dbReference type="Proteomes" id="UP001596047">
    <property type="component" value="Unassembled WGS sequence"/>
</dbReference>
<keyword evidence="1" id="KW-0805">Transcription regulation</keyword>
<evidence type="ECO:0000256" key="3">
    <source>
        <dbReference type="ARBA" id="ARBA00023163"/>
    </source>
</evidence>
<gene>
    <name evidence="5" type="ORF">ACFPYJ_31585</name>
</gene>
<dbReference type="InterPro" id="IPR037923">
    <property type="entry name" value="HTH-like"/>
</dbReference>
<dbReference type="SMART" id="SM00342">
    <property type="entry name" value="HTH_ARAC"/>
    <property type="match status" value="1"/>
</dbReference>
<dbReference type="InterPro" id="IPR018062">
    <property type="entry name" value="HTH_AraC-typ_CS"/>
</dbReference>
<dbReference type="Gene3D" id="1.10.10.60">
    <property type="entry name" value="Homeodomain-like"/>
    <property type="match status" value="2"/>
</dbReference>
<organism evidence="5 6">
    <name type="scientific">Paenibacillus solisilvae</name>
    <dbReference type="NCBI Taxonomy" id="2486751"/>
    <lineage>
        <taxon>Bacteria</taxon>
        <taxon>Bacillati</taxon>
        <taxon>Bacillota</taxon>
        <taxon>Bacilli</taxon>
        <taxon>Bacillales</taxon>
        <taxon>Paenibacillaceae</taxon>
        <taxon>Paenibacillus</taxon>
    </lineage>
</organism>
<name>A0ABW0WA26_9BACL</name>
<evidence type="ECO:0000313" key="5">
    <source>
        <dbReference type="EMBL" id="MFC5653584.1"/>
    </source>
</evidence>
<dbReference type="InterPro" id="IPR009057">
    <property type="entry name" value="Homeodomain-like_sf"/>
</dbReference>
<dbReference type="EMBL" id="JBHSOW010000130">
    <property type="protein sequence ID" value="MFC5653584.1"/>
    <property type="molecule type" value="Genomic_DNA"/>
</dbReference>
<dbReference type="PRINTS" id="PR00032">
    <property type="entry name" value="HTHARAC"/>
</dbReference>
<dbReference type="InterPro" id="IPR018060">
    <property type="entry name" value="HTH_AraC"/>
</dbReference>
<keyword evidence="3" id="KW-0804">Transcription</keyword>
<reference evidence="6" key="1">
    <citation type="journal article" date="2019" name="Int. J. Syst. Evol. Microbiol.">
        <title>The Global Catalogue of Microorganisms (GCM) 10K type strain sequencing project: providing services to taxonomists for standard genome sequencing and annotation.</title>
        <authorList>
            <consortium name="The Broad Institute Genomics Platform"/>
            <consortium name="The Broad Institute Genome Sequencing Center for Infectious Disease"/>
            <person name="Wu L."/>
            <person name="Ma J."/>
        </authorList>
    </citation>
    <scope>NUCLEOTIDE SEQUENCE [LARGE SCALE GENOMIC DNA]</scope>
    <source>
        <strain evidence="6">CGMCC 1.3240</strain>
    </source>
</reference>
<evidence type="ECO:0000259" key="4">
    <source>
        <dbReference type="PROSITE" id="PS01124"/>
    </source>
</evidence>
<keyword evidence="2" id="KW-0238">DNA-binding</keyword>
<dbReference type="PROSITE" id="PS00041">
    <property type="entry name" value="HTH_ARAC_FAMILY_1"/>
    <property type="match status" value="1"/>
</dbReference>
<dbReference type="Pfam" id="PF12833">
    <property type="entry name" value="HTH_18"/>
    <property type="match status" value="1"/>
</dbReference>
<keyword evidence="6" id="KW-1185">Reference proteome</keyword>
<evidence type="ECO:0000256" key="1">
    <source>
        <dbReference type="ARBA" id="ARBA00023015"/>
    </source>
</evidence>
<dbReference type="PANTHER" id="PTHR43280:SF2">
    <property type="entry name" value="HTH-TYPE TRANSCRIPTIONAL REGULATOR EXSA"/>
    <property type="match status" value="1"/>
</dbReference>
<dbReference type="RefSeq" id="WP_379192290.1">
    <property type="nucleotide sequence ID" value="NZ_JBHSOW010000130.1"/>
</dbReference>
<dbReference type="InterPro" id="IPR013096">
    <property type="entry name" value="Cupin_2"/>
</dbReference>
<accession>A0ABW0WA26</accession>
<dbReference type="PROSITE" id="PS01124">
    <property type="entry name" value="HTH_ARAC_FAMILY_2"/>
    <property type="match status" value="1"/>
</dbReference>
<dbReference type="InterPro" id="IPR020449">
    <property type="entry name" value="Tscrpt_reg_AraC-type_HTH"/>
</dbReference>
<feature type="domain" description="HTH araC/xylS-type" evidence="4">
    <location>
        <begin position="192"/>
        <end position="294"/>
    </location>
</feature>
<dbReference type="SUPFAM" id="SSF46689">
    <property type="entry name" value="Homeodomain-like"/>
    <property type="match status" value="2"/>
</dbReference>
<dbReference type="SUPFAM" id="SSF51215">
    <property type="entry name" value="Regulatory protein AraC"/>
    <property type="match status" value="1"/>
</dbReference>
<dbReference type="PANTHER" id="PTHR43280">
    <property type="entry name" value="ARAC-FAMILY TRANSCRIPTIONAL REGULATOR"/>
    <property type="match status" value="1"/>
</dbReference>
<evidence type="ECO:0000256" key="2">
    <source>
        <dbReference type="ARBA" id="ARBA00023125"/>
    </source>
</evidence>
<dbReference type="Pfam" id="PF07883">
    <property type="entry name" value="Cupin_2"/>
    <property type="match status" value="1"/>
</dbReference>